<comment type="caution">
    <text evidence="1">The sequence shown here is derived from an EMBL/GenBank/DDBJ whole genome shotgun (WGS) entry which is preliminary data.</text>
</comment>
<name>A0A9D1FG82_9PROT</name>
<reference evidence="1" key="1">
    <citation type="submission" date="2020-10" db="EMBL/GenBank/DDBJ databases">
        <authorList>
            <person name="Gilroy R."/>
        </authorList>
    </citation>
    <scope>NUCLEOTIDE SEQUENCE</scope>
    <source>
        <strain evidence="1">ChiGjej3B3-5194</strain>
    </source>
</reference>
<organism evidence="1 2">
    <name type="scientific">Candidatus Enterousia intestinigallinarum</name>
    <dbReference type="NCBI Taxonomy" id="2840790"/>
    <lineage>
        <taxon>Bacteria</taxon>
        <taxon>Pseudomonadati</taxon>
        <taxon>Pseudomonadota</taxon>
        <taxon>Alphaproteobacteria</taxon>
        <taxon>Candidatus Enterousia</taxon>
    </lineage>
</organism>
<gene>
    <name evidence="1" type="ORF">IAD02_02570</name>
</gene>
<evidence type="ECO:0000313" key="2">
    <source>
        <dbReference type="Proteomes" id="UP000886742"/>
    </source>
</evidence>
<evidence type="ECO:0000313" key="1">
    <source>
        <dbReference type="EMBL" id="HIS70851.1"/>
    </source>
</evidence>
<dbReference type="EMBL" id="DVJI01000011">
    <property type="protein sequence ID" value="HIS70851.1"/>
    <property type="molecule type" value="Genomic_DNA"/>
</dbReference>
<reference evidence="1" key="2">
    <citation type="journal article" date="2021" name="PeerJ">
        <title>Extensive microbial diversity within the chicken gut microbiome revealed by metagenomics and culture.</title>
        <authorList>
            <person name="Gilroy R."/>
            <person name="Ravi A."/>
            <person name="Getino M."/>
            <person name="Pursley I."/>
            <person name="Horton D.L."/>
            <person name="Alikhan N.F."/>
            <person name="Baker D."/>
            <person name="Gharbi K."/>
            <person name="Hall N."/>
            <person name="Watson M."/>
            <person name="Adriaenssens E.M."/>
            <person name="Foster-Nyarko E."/>
            <person name="Jarju S."/>
            <person name="Secka A."/>
            <person name="Antonio M."/>
            <person name="Oren A."/>
            <person name="Chaudhuri R.R."/>
            <person name="La Ragione R."/>
            <person name="Hildebrand F."/>
            <person name="Pallen M.J."/>
        </authorList>
    </citation>
    <scope>NUCLEOTIDE SEQUENCE</scope>
    <source>
        <strain evidence="1">ChiGjej3B3-5194</strain>
    </source>
</reference>
<dbReference type="Proteomes" id="UP000886742">
    <property type="component" value="Unassembled WGS sequence"/>
</dbReference>
<protein>
    <submittedName>
        <fullName evidence="1">Uncharacterized protein</fullName>
    </submittedName>
</protein>
<dbReference type="AlphaFoldDB" id="A0A9D1FG82"/>
<accession>A0A9D1FG82</accession>
<sequence length="357" mass="38935">MHLITYTGDGLTTEYDFSFPFFQISDVWVSVNSVVLSAGACTVVPIGAYVDGKYAGGRVVLTTAPDIGAEIRIWRKIDLSRTIDYQPTLPINTDCLNADFNFMLEYLRDLYELDGDVGNVENAIQFLDSIRAQIDALGGFSELARKSDLPDLTEYAKKSEIPDTDDFATKDEIPDTSNFATKSEIPDISNLATKDEIPDTSAFAPANHTHDMSAYATTSALNSAVTQLQNEIDDIDTSSSFPIDFDDNDEPDVVVKTQLPSASNNYTWYRKYKSGWVEQGGRGAAINNSAVTITLPVKMADTNYFPMMSNIVPANAVGGNYNGNGIVIVSTSQVKFATTATIPGFIWRVTGRAAQAE</sequence>
<proteinExistence type="predicted"/>